<dbReference type="Gene3D" id="1.20.1050.10">
    <property type="match status" value="1"/>
</dbReference>
<dbReference type="Pfam" id="PF00043">
    <property type="entry name" value="GST_C"/>
    <property type="match status" value="1"/>
</dbReference>
<feature type="domain" description="GST C-terminal" evidence="3">
    <location>
        <begin position="86"/>
        <end position="210"/>
    </location>
</feature>
<dbReference type="SFLD" id="SFLDG00358">
    <property type="entry name" value="Main_(cytGST)"/>
    <property type="match status" value="1"/>
</dbReference>
<dbReference type="RefSeq" id="WP_127682523.1">
    <property type="nucleotide sequence ID" value="NZ_SACM01000002.1"/>
</dbReference>
<dbReference type="SFLD" id="SFLDS00019">
    <property type="entry name" value="Glutathione_Transferase_(cytos"/>
    <property type="match status" value="1"/>
</dbReference>
<reference evidence="4 5" key="1">
    <citation type="submission" date="2019-01" db="EMBL/GenBank/DDBJ databases">
        <authorList>
            <person name="Chen W.-M."/>
        </authorList>
    </citation>
    <scope>NUCLEOTIDE SEQUENCE [LARGE SCALE GENOMIC DNA]</scope>
    <source>
        <strain evidence="4 5">CCP-18</strain>
    </source>
</reference>
<dbReference type="AlphaFoldDB" id="A0A3S2WRA7"/>
<dbReference type="CDD" id="cd03057">
    <property type="entry name" value="GST_N_Beta"/>
    <property type="match status" value="1"/>
</dbReference>
<keyword evidence="4" id="KW-0808">Transferase</keyword>
<dbReference type="GO" id="GO:0016740">
    <property type="term" value="F:transferase activity"/>
    <property type="evidence" value="ECO:0007669"/>
    <property type="project" value="UniProtKB-KW"/>
</dbReference>
<dbReference type="InterPro" id="IPR010987">
    <property type="entry name" value="Glutathione-S-Trfase_C-like"/>
</dbReference>
<dbReference type="InterPro" id="IPR036282">
    <property type="entry name" value="Glutathione-S-Trfase_C_sf"/>
</dbReference>
<protein>
    <submittedName>
        <fullName evidence="4">Glutathione S-transferase</fullName>
    </submittedName>
</protein>
<dbReference type="InterPro" id="IPR004045">
    <property type="entry name" value="Glutathione_S-Trfase_N"/>
</dbReference>
<evidence type="ECO:0000313" key="5">
    <source>
        <dbReference type="Proteomes" id="UP000288587"/>
    </source>
</evidence>
<dbReference type="Proteomes" id="UP000288587">
    <property type="component" value="Unassembled WGS sequence"/>
</dbReference>
<dbReference type="Pfam" id="PF02798">
    <property type="entry name" value="GST_N"/>
    <property type="match status" value="1"/>
</dbReference>
<gene>
    <name evidence="4" type="ORF">EOD73_08235</name>
</gene>
<evidence type="ECO:0000256" key="1">
    <source>
        <dbReference type="RuleBase" id="RU003494"/>
    </source>
</evidence>
<proteinExistence type="inferred from homology"/>
<dbReference type="EMBL" id="SACM01000002">
    <property type="protein sequence ID" value="RVT86025.1"/>
    <property type="molecule type" value="Genomic_DNA"/>
</dbReference>
<organism evidence="4 5">
    <name type="scientific">Inhella crocodyli</name>
    <dbReference type="NCBI Taxonomy" id="2499851"/>
    <lineage>
        <taxon>Bacteria</taxon>
        <taxon>Pseudomonadati</taxon>
        <taxon>Pseudomonadota</taxon>
        <taxon>Betaproteobacteria</taxon>
        <taxon>Burkholderiales</taxon>
        <taxon>Sphaerotilaceae</taxon>
        <taxon>Inhella</taxon>
    </lineage>
</organism>
<comment type="caution">
    <text evidence="4">The sequence shown here is derived from an EMBL/GenBank/DDBJ whole genome shotgun (WGS) entry which is preliminary data.</text>
</comment>
<comment type="similarity">
    <text evidence="1">Belongs to the GST superfamily.</text>
</comment>
<dbReference type="SUPFAM" id="SSF52833">
    <property type="entry name" value="Thioredoxin-like"/>
    <property type="match status" value="1"/>
</dbReference>
<sequence>MIRLHHSNSSAAMAPHIVLEELGLPFELVPVDTATGAHRQAPYLRLNPNGVIPTLEDGELVLYETVAILMHLADTHPEGGLLPAMGTPERAQAMKWLIWSTNTLQATLIAYFYPERWAPDHPAEVKATVQARIRPMLQQLDEVLADGRPWFMGAAFSLVDVMVFMLSRWTRHFDDHPARGFPHLGPYLQRVLARPAVQRVFAREGLQPFV</sequence>
<dbReference type="SUPFAM" id="SSF47616">
    <property type="entry name" value="GST C-terminal domain-like"/>
    <property type="match status" value="1"/>
</dbReference>
<evidence type="ECO:0000313" key="4">
    <source>
        <dbReference type="EMBL" id="RVT86025.1"/>
    </source>
</evidence>
<name>A0A3S2WRA7_9BURK</name>
<dbReference type="InterPro" id="IPR004046">
    <property type="entry name" value="GST_C"/>
</dbReference>
<dbReference type="InterPro" id="IPR036249">
    <property type="entry name" value="Thioredoxin-like_sf"/>
</dbReference>
<dbReference type="OrthoDB" id="3828095at2"/>
<dbReference type="CDD" id="cd03188">
    <property type="entry name" value="GST_C_Beta"/>
    <property type="match status" value="1"/>
</dbReference>
<keyword evidence="5" id="KW-1185">Reference proteome</keyword>
<dbReference type="PROSITE" id="PS50404">
    <property type="entry name" value="GST_NTER"/>
    <property type="match status" value="1"/>
</dbReference>
<dbReference type="SFLD" id="SFLDG01150">
    <property type="entry name" value="Main.1:_Beta-like"/>
    <property type="match status" value="1"/>
</dbReference>
<dbReference type="Gene3D" id="3.40.30.10">
    <property type="entry name" value="Glutaredoxin"/>
    <property type="match status" value="1"/>
</dbReference>
<dbReference type="PANTHER" id="PTHR44051">
    <property type="entry name" value="GLUTATHIONE S-TRANSFERASE-RELATED"/>
    <property type="match status" value="1"/>
</dbReference>
<dbReference type="PROSITE" id="PS50405">
    <property type="entry name" value="GST_CTER"/>
    <property type="match status" value="1"/>
</dbReference>
<evidence type="ECO:0000259" key="2">
    <source>
        <dbReference type="PROSITE" id="PS50404"/>
    </source>
</evidence>
<dbReference type="PANTHER" id="PTHR44051:SF8">
    <property type="entry name" value="GLUTATHIONE S-TRANSFERASE GSTA"/>
    <property type="match status" value="1"/>
</dbReference>
<accession>A0A3S2WRA7</accession>
<evidence type="ECO:0000259" key="3">
    <source>
        <dbReference type="PROSITE" id="PS50405"/>
    </source>
</evidence>
<dbReference type="InterPro" id="IPR040079">
    <property type="entry name" value="Glutathione_S-Trfase"/>
</dbReference>
<feature type="domain" description="GST N-terminal" evidence="2">
    <location>
        <begin position="1"/>
        <end position="80"/>
    </location>
</feature>